<gene>
    <name evidence="1" type="ORF">AAA081_02330</name>
</gene>
<keyword evidence="2" id="KW-1185">Reference proteome</keyword>
<dbReference type="RefSeq" id="WP_349053542.1">
    <property type="nucleotide sequence ID" value="NZ_JBBNPS010000004.1"/>
</dbReference>
<name>A0ABV1J4N1_9FIRM</name>
<evidence type="ECO:0000313" key="1">
    <source>
        <dbReference type="EMBL" id="MEQ3353142.1"/>
    </source>
</evidence>
<organism evidence="1 2">
    <name type="scientific">Aedoeadaptatus acetigenes</name>
    <dbReference type="NCBI Taxonomy" id="2981723"/>
    <lineage>
        <taxon>Bacteria</taxon>
        <taxon>Bacillati</taxon>
        <taxon>Bacillota</taxon>
        <taxon>Tissierellia</taxon>
        <taxon>Tissierellales</taxon>
        <taxon>Peptoniphilaceae</taxon>
        <taxon>Aedoeadaptatus</taxon>
    </lineage>
</organism>
<sequence length="252" mass="29852">MSVQNAQLNDKTLNFVDMKAKLTQKFLYGADSSAMQLLLNLYDLEEKIHNIFPSYVSMKNLKKDILSFLRRKENRALFANSLTDAIYDDINRFELVMYLAGYKCGYSAVSEANELEVIALRHIDLCHLFERKVLFHYDVEYEDVRRFRKEAINRHMYSIGGGAPIQEQARRFSKAVLKRKVLTLNHYVDRQLQMDFQSPKKLYRESDYVLTREELVGLNRKLKNFLYRDGLRIYLSAYWCGINDSVLRRYRP</sequence>
<reference evidence="1 2" key="1">
    <citation type="submission" date="2024-04" db="EMBL/GenBank/DDBJ databases">
        <title>Human intestinal bacterial collection.</title>
        <authorList>
            <person name="Pauvert C."/>
            <person name="Hitch T.C.A."/>
            <person name="Clavel T."/>
        </authorList>
    </citation>
    <scope>NUCLEOTIDE SEQUENCE [LARGE SCALE GENOMIC DNA]</scope>
    <source>
        <strain evidence="1 2">CLA-SR-H026</strain>
    </source>
</reference>
<comment type="caution">
    <text evidence="1">The sequence shown here is derived from an EMBL/GenBank/DDBJ whole genome shotgun (WGS) entry which is preliminary data.</text>
</comment>
<evidence type="ECO:0000313" key="2">
    <source>
        <dbReference type="Proteomes" id="UP001481872"/>
    </source>
</evidence>
<dbReference type="Proteomes" id="UP001481872">
    <property type="component" value="Unassembled WGS sequence"/>
</dbReference>
<protein>
    <submittedName>
        <fullName evidence="1">Uncharacterized protein</fullName>
    </submittedName>
</protein>
<accession>A0ABV1J4N1</accession>
<proteinExistence type="predicted"/>
<dbReference type="EMBL" id="JBBNPS010000004">
    <property type="protein sequence ID" value="MEQ3353142.1"/>
    <property type="molecule type" value="Genomic_DNA"/>
</dbReference>